<evidence type="ECO:0000256" key="5">
    <source>
        <dbReference type="SAM" id="MobiDB-lite"/>
    </source>
</evidence>
<feature type="transmembrane region" description="Helical" evidence="6">
    <location>
        <begin position="421"/>
        <end position="440"/>
    </location>
</feature>
<organism evidence="8 9">
    <name type="scientific">Spodoptera exigua</name>
    <name type="common">Beet armyworm</name>
    <name type="synonym">Noctua fulgens</name>
    <dbReference type="NCBI Taxonomy" id="7107"/>
    <lineage>
        <taxon>Eukaryota</taxon>
        <taxon>Metazoa</taxon>
        <taxon>Ecdysozoa</taxon>
        <taxon>Arthropoda</taxon>
        <taxon>Hexapoda</taxon>
        <taxon>Insecta</taxon>
        <taxon>Pterygota</taxon>
        <taxon>Neoptera</taxon>
        <taxon>Endopterygota</taxon>
        <taxon>Lepidoptera</taxon>
        <taxon>Glossata</taxon>
        <taxon>Ditrysia</taxon>
        <taxon>Noctuoidea</taxon>
        <taxon>Noctuidae</taxon>
        <taxon>Amphipyrinae</taxon>
        <taxon>Spodoptera</taxon>
    </lineage>
</organism>
<feature type="transmembrane region" description="Helical" evidence="6">
    <location>
        <begin position="177"/>
        <end position="195"/>
    </location>
</feature>
<feature type="transmembrane region" description="Helical" evidence="6">
    <location>
        <begin position="274"/>
        <end position="298"/>
    </location>
</feature>
<dbReference type="EMBL" id="JACKWZ010000205">
    <property type="protein sequence ID" value="KAF9412034.1"/>
    <property type="molecule type" value="Genomic_DNA"/>
</dbReference>
<feature type="transmembrane region" description="Helical" evidence="6">
    <location>
        <begin position="726"/>
        <end position="747"/>
    </location>
</feature>
<dbReference type="PANTHER" id="PTHR22950:SF349">
    <property type="entry name" value="AMINO ACID TRANSPORTER TRANSMEMBRANE DOMAIN-CONTAINING PROTEIN"/>
    <property type="match status" value="1"/>
</dbReference>
<keyword evidence="9" id="KW-1185">Reference proteome</keyword>
<feature type="transmembrane region" description="Helical" evidence="6">
    <location>
        <begin position="318"/>
        <end position="341"/>
    </location>
</feature>
<evidence type="ECO:0000259" key="7">
    <source>
        <dbReference type="Pfam" id="PF01490"/>
    </source>
</evidence>
<feature type="transmembrane region" description="Helical" evidence="6">
    <location>
        <begin position="80"/>
        <end position="102"/>
    </location>
</feature>
<feature type="domain" description="Amino acid transporter transmembrane" evidence="7">
    <location>
        <begin position="492"/>
        <end position="748"/>
    </location>
</feature>
<keyword evidence="2 6" id="KW-0812">Transmembrane</keyword>
<feature type="transmembrane region" description="Helical" evidence="6">
    <location>
        <begin position="137"/>
        <end position="157"/>
    </location>
</feature>
<evidence type="ECO:0000256" key="2">
    <source>
        <dbReference type="ARBA" id="ARBA00022692"/>
    </source>
</evidence>
<feature type="transmembrane region" description="Helical" evidence="6">
    <location>
        <begin position="692"/>
        <end position="714"/>
    </location>
</feature>
<feature type="compositionally biased region" description="Polar residues" evidence="5">
    <location>
        <begin position="1"/>
        <end position="13"/>
    </location>
</feature>
<feature type="transmembrane region" description="Helical" evidence="6">
    <location>
        <begin position="817"/>
        <end position="843"/>
    </location>
</feature>
<dbReference type="Proteomes" id="UP000648187">
    <property type="component" value="Unassembled WGS sequence"/>
</dbReference>
<feature type="transmembrane region" description="Helical" evidence="6">
    <location>
        <begin position="585"/>
        <end position="605"/>
    </location>
</feature>
<feature type="transmembrane region" description="Helical" evidence="6">
    <location>
        <begin position="792"/>
        <end position="811"/>
    </location>
</feature>
<evidence type="ECO:0000256" key="4">
    <source>
        <dbReference type="ARBA" id="ARBA00023136"/>
    </source>
</evidence>
<feature type="transmembrane region" description="Helical" evidence="6">
    <location>
        <begin position="200"/>
        <end position="222"/>
    </location>
</feature>
<evidence type="ECO:0000256" key="6">
    <source>
        <dbReference type="SAM" id="Phobius"/>
    </source>
</evidence>
<feature type="transmembrane region" description="Helical" evidence="6">
    <location>
        <begin position="242"/>
        <end position="262"/>
    </location>
</feature>
<gene>
    <name evidence="8" type="ORF">HW555_009344</name>
</gene>
<dbReference type="GO" id="GO:0015179">
    <property type="term" value="F:L-amino acid transmembrane transporter activity"/>
    <property type="evidence" value="ECO:0007669"/>
    <property type="project" value="TreeGrafter"/>
</dbReference>
<feature type="transmembrane region" description="Helical" evidence="6">
    <location>
        <begin position="361"/>
        <end position="380"/>
    </location>
</feature>
<keyword evidence="3 6" id="KW-1133">Transmembrane helix</keyword>
<evidence type="ECO:0000256" key="3">
    <source>
        <dbReference type="ARBA" id="ARBA00022989"/>
    </source>
</evidence>
<dbReference type="AlphaFoldDB" id="A0A835L6W4"/>
<dbReference type="InterPro" id="IPR013057">
    <property type="entry name" value="AA_transpt_TM"/>
</dbReference>
<feature type="transmembrane region" description="Helical" evidence="6">
    <location>
        <begin position="661"/>
        <end position="680"/>
    </location>
</feature>
<protein>
    <recommendedName>
        <fullName evidence="7">Amino acid transporter transmembrane domain-containing protein</fullName>
    </recommendedName>
</protein>
<reference evidence="8" key="1">
    <citation type="submission" date="2020-08" db="EMBL/GenBank/DDBJ databases">
        <title>Spodoptera exigua strain:BAW_Kor-Di-RS1 Genome sequencing and assembly.</title>
        <authorList>
            <person name="Kim J."/>
            <person name="Nam H.Y."/>
            <person name="Kwon M."/>
            <person name="Choi J.H."/>
            <person name="Cho S.R."/>
            <person name="Kim G.-H."/>
        </authorList>
    </citation>
    <scope>NUCLEOTIDE SEQUENCE</scope>
    <source>
        <strain evidence="8">BAW_Kor-Di-RS1</strain>
        <tissue evidence="8">Whole-body</tissue>
    </source>
</reference>
<dbReference type="PANTHER" id="PTHR22950">
    <property type="entry name" value="AMINO ACID TRANSPORTER"/>
    <property type="match status" value="1"/>
</dbReference>
<dbReference type="GO" id="GO:0005774">
    <property type="term" value="C:vacuolar membrane"/>
    <property type="evidence" value="ECO:0007669"/>
    <property type="project" value="TreeGrafter"/>
</dbReference>
<feature type="transmembrane region" description="Helical" evidence="6">
    <location>
        <begin position="386"/>
        <end position="409"/>
    </location>
</feature>
<sequence>MYGNHTTAESPDPSSKHPPHIATDSKPKYVLHSEKDTYDFTAQRCIEKPTNALESVGHLIKGCLGGGILGIHEAYMKCGLWTSLIVTIIFGFYIGYCVHTLYQRLHLPHMSYPDVAEAALEVGPFPRLKKYSKWFRYTVDLVICLDLFGACCVYQIIIAKTIQQVVHTDAELEDLSYLRLYVLSLLVPILLLCMIRTLKYLAPFTLIADVFIVTCVVATIVYSQQTAPKISEVPAWKDVIGFFEFCGIVTFSMEGVGVSLPIENNMKNPKQFPMVLFAGMTVVVSFLILVGFFGYWGFGEKSISPVTLNFPSEIFPTILKVLMAIMIFVTFALNFWAPFNLVWHYVSKKHNPKRYWIWERIYRATFIVIITALAIAFPNIGNLMGLLGAFCLSNIGFIFPAIIELLVVWETPGLGKYKWRLWKNVFVIIIGIFLFVAGTYSNAKGLILNFSWFSVVAVGRRGSRDFRNLATSQAEEDAYDYIKHRTNIRFTSLVGSIAHIVKGALGGGVLSCHVGYMKGGVLVAVPLNLLFGIYMGYCLHLLVQSTTIIYKRTRIPLMSYADVGEASLMMCSFPKLTKFSKIFRYMIDVIIMIDLFGSCCCYQIIIAKTLKQLIEDTPEAKFEGEFPGYPSLRVYLAVMIPPIILICWIRHLKYLAPFSLVANFLLGICILMVVYYAFLYNPTLQGMKSATTFYGMLEFVGVSVFSMCCAGVVIPIENNMAEPKKFPYALAVGMSIIILSTLCQGTFGVPKILKGAVAAMIYVTHALNFWVPFNLAFYYLKKRHPPEKEVFWDLLYRAVFVAGIGLISIVFPDINALMGFLGVFCITNMAFIWPNFITLLVIWERPGLGHMNWKLWRGAILIIIGLFIFFCGSLVAILELASVFYKANISGNPDEKTIIMY</sequence>
<proteinExistence type="predicted"/>
<evidence type="ECO:0000313" key="9">
    <source>
        <dbReference type="Proteomes" id="UP000648187"/>
    </source>
</evidence>
<evidence type="ECO:0000256" key="1">
    <source>
        <dbReference type="ARBA" id="ARBA00004141"/>
    </source>
</evidence>
<feature type="transmembrane region" description="Helical" evidence="6">
    <location>
        <begin position="632"/>
        <end position="649"/>
    </location>
</feature>
<feature type="transmembrane region" description="Helical" evidence="6">
    <location>
        <begin position="522"/>
        <end position="543"/>
    </location>
</feature>
<feature type="transmembrane region" description="Helical" evidence="6">
    <location>
        <begin position="855"/>
        <end position="878"/>
    </location>
</feature>
<keyword evidence="4 6" id="KW-0472">Membrane</keyword>
<name>A0A835L6W4_SPOEX</name>
<comment type="subcellular location">
    <subcellularLocation>
        <location evidence="1">Membrane</location>
        <topology evidence="1">Multi-pass membrane protein</topology>
    </subcellularLocation>
</comment>
<accession>A0A835L6W4</accession>
<evidence type="ECO:0000313" key="8">
    <source>
        <dbReference type="EMBL" id="KAF9412034.1"/>
    </source>
</evidence>
<feature type="transmembrane region" description="Helical" evidence="6">
    <location>
        <begin position="759"/>
        <end position="780"/>
    </location>
</feature>
<feature type="domain" description="Amino acid transporter transmembrane" evidence="7">
    <location>
        <begin position="763"/>
        <end position="877"/>
    </location>
</feature>
<feature type="region of interest" description="Disordered" evidence="5">
    <location>
        <begin position="1"/>
        <end position="24"/>
    </location>
</feature>
<comment type="caution">
    <text evidence="8">The sequence shown here is derived from an EMBL/GenBank/DDBJ whole genome shotgun (WGS) entry which is preliminary data.</text>
</comment>
<dbReference type="Pfam" id="PF01490">
    <property type="entry name" value="Aa_trans"/>
    <property type="match status" value="3"/>
</dbReference>
<feature type="domain" description="Amino acid transporter transmembrane" evidence="7">
    <location>
        <begin position="49"/>
        <end position="440"/>
    </location>
</feature>